<dbReference type="AlphaFoldDB" id="A0A840IJM0"/>
<dbReference type="Proteomes" id="UP000585272">
    <property type="component" value="Unassembled WGS sequence"/>
</dbReference>
<comment type="caution">
    <text evidence="1">The sequence shown here is derived from an EMBL/GenBank/DDBJ whole genome shotgun (WGS) entry which is preliminary data.</text>
</comment>
<reference evidence="1 2" key="1">
    <citation type="submission" date="2020-08" db="EMBL/GenBank/DDBJ databases">
        <title>Genomic Encyclopedia of Archaeal and Bacterial Type Strains, Phase II (KMG-II): from individual species to whole genera.</title>
        <authorList>
            <person name="Goeker M."/>
        </authorList>
    </citation>
    <scope>NUCLEOTIDE SEQUENCE [LARGE SCALE GENOMIC DNA]</scope>
    <source>
        <strain evidence="1 2">DSM 23288</strain>
    </source>
</reference>
<dbReference type="RefSeq" id="WP_183346079.1">
    <property type="nucleotide sequence ID" value="NZ_JACHNU010000016.1"/>
</dbReference>
<accession>A0A840IJM0</accession>
<name>A0A840IJM0_9ACTN</name>
<dbReference type="EMBL" id="JACHNU010000016">
    <property type="protein sequence ID" value="MBB4665287.1"/>
    <property type="molecule type" value="Genomic_DNA"/>
</dbReference>
<evidence type="ECO:0000313" key="2">
    <source>
        <dbReference type="Proteomes" id="UP000585272"/>
    </source>
</evidence>
<keyword evidence="2" id="KW-1185">Reference proteome</keyword>
<protein>
    <submittedName>
        <fullName evidence="1">Uncharacterized protein</fullName>
    </submittedName>
</protein>
<evidence type="ECO:0000313" key="1">
    <source>
        <dbReference type="EMBL" id="MBB4665287.1"/>
    </source>
</evidence>
<organism evidence="1 2">
    <name type="scientific">Conexibacter arvalis</name>
    <dbReference type="NCBI Taxonomy" id="912552"/>
    <lineage>
        <taxon>Bacteria</taxon>
        <taxon>Bacillati</taxon>
        <taxon>Actinomycetota</taxon>
        <taxon>Thermoleophilia</taxon>
        <taxon>Solirubrobacterales</taxon>
        <taxon>Conexibacteraceae</taxon>
        <taxon>Conexibacter</taxon>
    </lineage>
</organism>
<sequence length="223" mass="24168">MAATAHPPKANDALAQRCASIAERSRVPVLCPDGIPAARGDRRPVPGRFRVRPKDLVAGDCAYLIELHARRADRSGREPYHVLAGGRCFPSELTTRDGRWPRRGVDDDAVLRLLGRATLRPGDDGPIEPVRPRVVDRVRVGDRPGLLLRVAPFPRGGIHGGHLAGVWNRDGAGYVLSFHNHGLGARPAPDERRARDLLAAASKLSNAARTGEVVAEPSRDDVR</sequence>
<proteinExistence type="predicted"/>
<gene>
    <name evidence="1" type="ORF">BDZ31_004915</name>
</gene>